<dbReference type="EMBL" id="CAJNOJ010000381">
    <property type="protein sequence ID" value="CAF1425358.1"/>
    <property type="molecule type" value="Genomic_DNA"/>
</dbReference>
<dbReference type="Proteomes" id="UP000663852">
    <property type="component" value="Unassembled WGS sequence"/>
</dbReference>
<protein>
    <recommendedName>
        <fullName evidence="5">LIM zinc-binding domain-containing protein</fullName>
    </recommendedName>
</protein>
<evidence type="ECO:0000313" key="8">
    <source>
        <dbReference type="Proteomes" id="UP000663828"/>
    </source>
</evidence>
<reference evidence="6" key="1">
    <citation type="submission" date="2021-02" db="EMBL/GenBank/DDBJ databases">
        <authorList>
            <person name="Nowell W R."/>
        </authorList>
    </citation>
    <scope>NUCLEOTIDE SEQUENCE</scope>
</reference>
<feature type="domain" description="LIM zinc-binding" evidence="5">
    <location>
        <begin position="172"/>
        <end position="245"/>
    </location>
</feature>
<evidence type="ECO:0000256" key="1">
    <source>
        <dbReference type="ARBA" id="ARBA00022723"/>
    </source>
</evidence>
<dbReference type="SUPFAM" id="SSF57716">
    <property type="entry name" value="Glucocorticoid receptor-like (DNA-binding domain)"/>
    <property type="match status" value="1"/>
</dbReference>
<dbReference type="SMART" id="SM00132">
    <property type="entry name" value="LIM"/>
    <property type="match status" value="1"/>
</dbReference>
<dbReference type="Gene3D" id="2.10.110.10">
    <property type="entry name" value="Cysteine Rich Protein"/>
    <property type="match status" value="1"/>
</dbReference>
<dbReference type="GO" id="GO:0046872">
    <property type="term" value="F:metal ion binding"/>
    <property type="evidence" value="ECO:0007669"/>
    <property type="project" value="UniProtKB-KW"/>
</dbReference>
<comment type="caution">
    <text evidence="6">The sequence shown here is derived from an EMBL/GenBank/DDBJ whole genome shotgun (WGS) entry which is preliminary data.</text>
</comment>
<keyword evidence="8" id="KW-1185">Reference proteome</keyword>
<sequence>MEGEYVSNIRLELQPRSRRGYRRLFGIRENPYFNEDLFDQEQFTRQFLSEYNRKVLRRGQHVKCNNLIIAVKQIINAPKAFEGNTEVEYRLKGLPLKNRQERSTDEEKGASNESFLADRNEIAVGDDTDNEVSSCYCSDCRKSLTNGDYLIKTTNWSRPILCLSCYEDHYTEKCVRCFKAITFDPNSIKSDGLVRVHYVEAHGSYWHSECCVCAVCLKSLIGEKFYQDQYCNQLFCLEHIPLQYL</sequence>
<name>A0A815FT06_ADIRI</name>
<keyword evidence="3 4" id="KW-0440">LIM domain</keyword>
<proteinExistence type="predicted"/>
<dbReference type="AlphaFoldDB" id="A0A815FT06"/>
<evidence type="ECO:0000313" key="7">
    <source>
        <dbReference type="EMBL" id="CAF1425358.1"/>
    </source>
</evidence>
<dbReference type="CDD" id="cd08368">
    <property type="entry name" value="LIM"/>
    <property type="match status" value="1"/>
</dbReference>
<dbReference type="InterPro" id="IPR001781">
    <property type="entry name" value="Znf_LIM"/>
</dbReference>
<keyword evidence="2 4" id="KW-0862">Zinc</keyword>
<accession>A0A815FT06</accession>
<keyword evidence="1 4" id="KW-0479">Metal-binding</keyword>
<dbReference type="EMBL" id="CAJNOR010002708">
    <property type="protein sequence ID" value="CAF1330510.1"/>
    <property type="molecule type" value="Genomic_DNA"/>
</dbReference>
<dbReference type="Proteomes" id="UP000663828">
    <property type="component" value="Unassembled WGS sequence"/>
</dbReference>
<evidence type="ECO:0000313" key="6">
    <source>
        <dbReference type="EMBL" id="CAF1330510.1"/>
    </source>
</evidence>
<evidence type="ECO:0000259" key="5">
    <source>
        <dbReference type="PROSITE" id="PS50023"/>
    </source>
</evidence>
<evidence type="ECO:0000256" key="2">
    <source>
        <dbReference type="ARBA" id="ARBA00022833"/>
    </source>
</evidence>
<dbReference type="PROSITE" id="PS50023">
    <property type="entry name" value="LIM_DOMAIN_2"/>
    <property type="match status" value="1"/>
</dbReference>
<dbReference type="OrthoDB" id="9981856at2759"/>
<evidence type="ECO:0000256" key="3">
    <source>
        <dbReference type="ARBA" id="ARBA00023038"/>
    </source>
</evidence>
<gene>
    <name evidence="7" type="ORF">EDS130_LOCUS37819</name>
    <name evidence="6" type="ORF">XAT740_LOCUS30406</name>
</gene>
<evidence type="ECO:0000256" key="4">
    <source>
        <dbReference type="PROSITE-ProRule" id="PRU00125"/>
    </source>
</evidence>
<organism evidence="6 8">
    <name type="scientific">Adineta ricciae</name>
    <name type="common">Rotifer</name>
    <dbReference type="NCBI Taxonomy" id="249248"/>
    <lineage>
        <taxon>Eukaryota</taxon>
        <taxon>Metazoa</taxon>
        <taxon>Spiralia</taxon>
        <taxon>Gnathifera</taxon>
        <taxon>Rotifera</taxon>
        <taxon>Eurotatoria</taxon>
        <taxon>Bdelloidea</taxon>
        <taxon>Adinetida</taxon>
        <taxon>Adinetidae</taxon>
        <taxon>Adineta</taxon>
    </lineage>
</organism>